<comment type="caution">
    <text evidence="5">The sequence shown here is derived from an EMBL/GenBank/DDBJ whole genome shotgun (WGS) entry which is preliminary data.</text>
</comment>
<sequence length="513" mass="53678">MADTTPAPPSLRALLSRRDLHLRLVADDDLAPGILDRPVRWVHSSDLADPTPFLSEGLVLLTTGTQFGEATAADYDAYVGRLIARGVQGLGFGTEVVRDGIPAPLVDACRRAGMPLFEVPYRTPFIAVARAGAEAIAADAYARRSWSLAAQRAVSLAALRPDGLSATLAELSRQLDCWVGLYDAAGALRTAFPAGALPAAAADALAAEVTTMLRRGTRAAGSLDAGGRAVSVQTLGRGGHLRGALAIEASDLDHEARSVVTAVVAMAALALEQQDGLGRAIGTFRAGLVQSLTTGDPTLARRSARDLFGPLPTAPVVVALTPPSALRSTALTEWLETRAHEQRGELFFGRGDDGVVLVVPASARSPLEAIAERFEMVVGCSAPTGYDEFARALTQARTARDRLGTPGVADFTDTARAGLLAALGSEAAHAVAVGALTPLHAHDRAQGSALLVTLDAWLAHDCSHEATAQALGIHRHTVRARIAQAERVLGRDLSSFAARAEMWAALRLAEEGR</sequence>
<dbReference type="Pfam" id="PF17853">
    <property type="entry name" value="GGDEF_2"/>
    <property type="match status" value="1"/>
</dbReference>
<evidence type="ECO:0000259" key="4">
    <source>
        <dbReference type="Pfam" id="PF17853"/>
    </source>
</evidence>
<evidence type="ECO:0000313" key="6">
    <source>
        <dbReference type="Proteomes" id="UP001261125"/>
    </source>
</evidence>
<proteinExistence type="inferred from homology"/>
<dbReference type="RefSeq" id="WP_316004977.1">
    <property type="nucleotide sequence ID" value="NZ_JAWDIT010000005.1"/>
</dbReference>
<dbReference type="InterPro" id="IPR042070">
    <property type="entry name" value="PucR_C-HTH_sf"/>
</dbReference>
<protein>
    <submittedName>
        <fullName evidence="5">PucR family transcriptional regulator ligand-binding domain-containing protein</fullName>
    </submittedName>
</protein>
<evidence type="ECO:0000313" key="5">
    <source>
        <dbReference type="EMBL" id="MDU0346716.1"/>
    </source>
</evidence>
<dbReference type="Proteomes" id="UP001261125">
    <property type="component" value="Unassembled WGS sequence"/>
</dbReference>
<dbReference type="InterPro" id="IPR025736">
    <property type="entry name" value="PucR_C-HTH_dom"/>
</dbReference>
<name>A0ABU3SPY5_9MICO</name>
<dbReference type="PANTHER" id="PTHR33744">
    <property type="entry name" value="CARBOHYDRATE DIACID REGULATOR"/>
    <property type="match status" value="1"/>
</dbReference>
<dbReference type="PANTHER" id="PTHR33744:SF1">
    <property type="entry name" value="DNA-BINDING TRANSCRIPTIONAL ACTIVATOR ADER"/>
    <property type="match status" value="1"/>
</dbReference>
<feature type="domain" description="PucR C-terminal helix-turn-helix" evidence="3">
    <location>
        <begin position="450"/>
        <end position="508"/>
    </location>
</feature>
<evidence type="ECO:0000259" key="3">
    <source>
        <dbReference type="Pfam" id="PF13556"/>
    </source>
</evidence>
<accession>A0ABU3SPY5</accession>
<keyword evidence="6" id="KW-1185">Reference proteome</keyword>
<feature type="domain" description="CdaR GGDEF-like" evidence="4">
    <location>
        <begin position="300"/>
        <end position="400"/>
    </location>
</feature>
<dbReference type="InterPro" id="IPR051448">
    <property type="entry name" value="CdaR-like_regulators"/>
</dbReference>
<dbReference type="InterPro" id="IPR041522">
    <property type="entry name" value="CdaR_GGDEF"/>
</dbReference>
<gene>
    <name evidence="5" type="ORF">RWH44_13520</name>
</gene>
<dbReference type="Gene3D" id="1.10.10.2840">
    <property type="entry name" value="PucR C-terminal helix-turn-helix domain"/>
    <property type="match status" value="1"/>
</dbReference>
<dbReference type="Pfam" id="PF07905">
    <property type="entry name" value="PucR"/>
    <property type="match status" value="1"/>
</dbReference>
<dbReference type="Pfam" id="PF13556">
    <property type="entry name" value="HTH_30"/>
    <property type="match status" value="1"/>
</dbReference>
<reference evidence="5 6" key="1">
    <citation type="submission" date="2023-09" db="EMBL/GenBank/DDBJ databases">
        <title>Microbacterium fusihabitans sp. nov., Microbacterium phycihabitans sp. nov., and Microbacterium cervinum sp. nov., isolated from dried seaweeds of beach.</title>
        <authorList>
            <person name="Lee S.D."/>
        </authorList>
    </citation>
    <scope>NUCLEOTIDE SEQUENCE [LARGE SCALE GENOMIC DNA]</scope>
    <source>
        <strain evidence="5 6">KSW2-29</strain>
    </source>
</reference>
<dbReference type="InterPro" id="IPR012914">
    <property type="entry name" value="PucR_dom"/>
</dbReference>
<evidence type="ECO:0000256" key="1">
    <source>
        <dbReference type="ARBA" id="ARBA00006754"/>
    </source>
</evidence>
<organism evidence="5 6">
    <name type="scientific">Microbacterium phycohabitans</name>
    <dbReference type="NCBI Taxonomy" id="3075993"/>
    <lineage>
        <taxon>Bacteria</taxon>
        <taxon>Bacillati</taxon>
        <taxon>Actinomycetota</taxon>
        <taxon>Actinomycetes</taxon>
        <taxon>Micrococcales</taxon>
        <taxon>Microbacteriaceae</taxon>
        <taxon>Microbacterium</taxon>
    </lineage>
</organism>
<dbReference type="EMBL" id="JAWDIT010000005">
    <property type="protein sequence ID" value="MDU0346716.1"/>
    <property type="molecule type" value="Genomic_DNA"/>
</dbReference>
<feature type="domain" description="Purine catabolism PurC-like" evidence="2">
    <location>
        <begin position="34"/>
        <end position="134"/>
    </location>
</feature>
<evidence type="ECO:0000259" key="2">
    <source>
        <dbReference type="Pfam" id="PF07905"/>
    </source>
</evidence>
<comment type="similarity">
    <text evidence="1">Belongs to the CdaR family.</text>
</comment>